<keyword evidence="5" id="KW-0067">ATP-binding</keyword>
<evidence type="ECO:0000256" key="5">
    <source>
        <dbReference type="ARBA" id="ARBA00022840"/>
    </source>
</evidence>
<evidence type="ECO:0000259" key="8">
    <source>
        <dbReference type="PROSITE" id="PS00486"/>
    </source>
</evidence>
<dbReference type="Proteomes" id="UP000664545">
    <property type="component" value="Unassembled WGS sequence"/>
</dbReference>
<dbReference type="GO" id="GO:0019843">
    <property type="term" value="F:rRNA binding"/>
    <property type="evidence" value="ECO:0007669"/>
    <property type="project" value="UniProtKB-KW"/>
</dbReference>
<evidence type="ECO:0000256" key="6">
    <source>
        <dbReference type="ARBA" id="ARBA00022884"/>
    </source>
</evidence>
<evidence type="ECO:0000313" key="9">
    <source>
        <dbReference type="EMBL" id="MBN7773638.1"/>
    </source>
</evidence>
<evidence type="ECO:0000256" key="7">
    <source>
        <dbReference type="ARBA" id="ARBA00023125"/>
    </source>
</evidence>
<dbReference type="InterPro" id="IPR005747">
    <property type="entry name" value="MutS2"/>
</dbReference>
<evidence type="ECO:0000313" key="10">
    <source>
        <dbReference type="Proteomes" id="UP000664545"/>
    </source>
</evidence>
<dbReference type="PIRSF" id="PIRSF005814">
    <property type="entry name" value="MutS_YshD"/>
    <property type="match status" value="1"/>
</dbReference>
<evidence type="ECO:0000256" key="2">
    <source>
        <dbReference type="ARBA" id="ARBA00022730"/>
    </source>
</evidence>
<dbReference type="GO" id="GO:0016887">
    <property type="term" value="F:ATP hydrolysis activity"/>
    <property type="evidence" value="ECO:0007669"/>
    <property type="project" value="InterPro"/>
</dbReference>
<gene>
    <name evidence="9" type="ORF">JYB65_09720</name>
</gene>
<dbReference type="EMBL" id="JAFJZZ010000003">
    <property type="protein sequence ID" value="MBN7773638.1"/>
    <property type="molecule type" value="Genomic_DNA"/>
</dbReference>
<name>A0A939IJI4_CLOAM</name>
<dbReference type="InterPro" id="IPR027417">
    <property type="entry name" value="P-loop_NTPase"/>
</dbReference>
<sequence>MNKHYHTLEFNLILDQLANLAFSQKAKEKALQLKPFLSERECNKKMQETASALKVIESLGTPPLASMPELNTILELSQKGFMLNPEQLLSICAFITSCKRMKNYLKRAEYVDEGLYVYHRSFFSLEELDEEISCAIRNGMVDSEASADLRGIRRKIETIHSAVKEKLESVLRNNKNWFEEGYVSVRNGRFVLPVKNKYRNQLEGSVIDKSNTGGTYFIEPAAIRKLQDELEFLQIEEENEVRKILYTLTALVDSYMNELKINIECMETLDFMFAKAKLAIEMKAISVPVTTERKLIMKQGRHPLLEGDKCIPLDLEIGGEVSGIVITGPNTGGKTVALKTVGLLSLMAQSGLHVPVAKGSLFCMHSNVLCDIGDGQSIAESLSTFSAHITNIIDILKKVSHESLVLLDELGSGTDPAEGMGIAISILAELKQRNCLFIATTHYPEIKEFAQNTEGLINARMEFDRESLKPLYKLQIGEAGESCALYIAKRLGFPEHMLARAEKEAYGRETMVNTAVNNSSDKILKEEDSKSQIGLTNKIKKDLIHPAEPSPSEKFQIGDSVKIYPEKELGIIYKKANDIGEFGVQIKGKKQLINHKRIKLLVPASELYPEGYDFSIVFDTKENRKARHDMERKYAPGTVIIHDEI</sequence>
<comment type="caution">
    <text evidence="9">The sequence shown here is derived from an EMBL/GenBank/DDBJ whole genome shotgun (WGS) entry which is preliminary data.</text>
</comment>
<reference evidence="9" key="1">
    <citation type="submission" date="2021-02" db="EMBL/GenBank/DDBJ databases">
        <title>Abyssanaerobacter marinus gen.nov., sp., nov, anaerobic bacterium isolated from the Onnuri vent field of Indian Ocean and suggestion of Mogibacteriaceae fam. nov., and proposal of reclassification of ambiguous this family's genus member.</title>
        <authorList>
            <person name="Kim Y.J."/>
            <person name="Yang J.-A."/>
        </authorList>
    </citation>
    <scope>NUCLEOTIDE SEQUENCE</scope>
    <source>
        <strain evidence="9">DSM 2634</strain>
    </source>
</reference>
<dbReference type="Gene3D" id="3.40.50.300">
    <property type="entry name" value="P-loop containing nucleotide triphosphate hydrolases"/>
    <property type="match status" value="1"/>
</dbReference>
<dbReference type="SUPFAM" id="SSF48334">
    <property type="entry name" value="DNA repair protein MutS, domain III"/>
    <property type="match status" value="1"/>
</dbReference>
<dbReference type="InterPro" id="IPR000432">
    <property type="entry name" value="DNA_mismatch_repair_MutS_C"/>
</dbReference>
<dbReference type="Pfam" id="PF00488">
    <property type="entry name" value="MutS_V"/>
    <property type="match status" value="1"/>
</dbReference>
<dbReference type="NCBIfam" id="TIGR01069">
    <property type="entry name" value="mutS2"/>
    <property type="match status" value="1"/>
</dbReference>
<keyword evidence="1" id="KW-0540">Nuclease</keyword>
<keyword evidence="10" id="KW-1185">Reference proteome</keyword>
<dbReference type="AlphaFoldDB" id="A0A939IJI4"/>
<evidence type="ECO:0000256" key="3">
    <source>
        <dbReference type="ARBA" id="ARBA00022741"/>
    </source>
</evidence>
<dbReference type="InterPro" id="IPR007696">
    <property type="entry name" value="DNA_mismatch_repair_MutS_core"/>
</dbReference>
<keyword evidence="6" id="KW-0694">RNA-binding</keyword>
<dbReference type="GO" id="GO:0005524">
    <property type="term" value="F:ATP binding"/>
    <property type="evidence" value="ECO:0007669"/>
    <property type="project" value="UniProtKB-KW"/>
</dbReference>
<dbReference type="GO" id="GO:0006298">
    <property type="term" value="P:mismatch repair"/>
    <property type="evidence" value="ECO:0007669"/>
    <property type="project" value="InterPro"/>
</dbReference>
<keyword evidence="4" id="KW-0378">Hydrolase</keyword>
<dbReference type="PANTHER" id="PTHR48466:SF2">
    <property type="entry name" value="OS10G0509000 PROTEIN"/>
    <property type="match status" value="1"/>
</dbReference>
<dbReference type="InterPro" id="IPR036187">
    <property type="entry name" value="DNA_mismatch_repair_MutS_sf"/>
</dbReference>
<dbReference type="SMART" id="SM00533">
    <property type="entry name" value="MUTSd"/>
    <property type="match status" value="1"/>
</dbReference>
<keyword evidence="2" id="KW-0699">rRNA-binding</keyword>
<accession>A0A939IJI4</accession>
<keyword evidence="7" id="KW-0238">DNA-binding</keyword>
<evidence type="ECO:0000256" key="4">
    <source>
        <dbReference type="ARBA" id="ARBA00022801"/>
    </source>
</evidence>
<dbReference type="SUPFAM" id="SSF52540">
    <property type="entry name" value="P-loop containing nucleoside triphosphate hydrolases"/>
    <property type="match status" value="1"/>
</dbReference>
<dbReference type="SMART" id="SM00534">
    <property type="entry name" value="MUTSac"/>
    <property type="match status" value="1"/>
</dbReference>
<dbReference type="GO" id="GO:0140664">
    <property type="term" value="F:ATP-dependent DNA damage sensor activity"/>
    <property type="evidence" value="ECO:0007669"/>
    <property type="project" value="InterPro"/>
</dbReference>
<proteinExistence type="predicted"/>
<evidence type="ECO:0000256" key="1">
    <source>
        <dbReference type="ARBA" id="ARBA00022722"/>
    </source>
</evidence>
<dbReference type="GO" id="GO:0045910">
    <property type="term" value="P:negative regulation of DNA recombination"/>
    <property type="evidence" value="ECO:0007669"/>
    <property type="project" value="InterPro"/>
</dbReference>
<dbReference type="PANTHER" id="PTHR48466">
    <property type="entry name" value="OS10G0509000 PROTEIN-RELATED"/>
    <property type="match status" value="1"/>
</dbReference>
<dbReference type="InterPro" id="IPR045076">
    <property type="entry name" value="MutS"/>
</dbReference>
<protein>
    <submittedName>
        <fullName evidence="9">DNA mismatch repair protein MutS</fullName>
    </submittedName>
</protein>
<dbReference type="GO" id="GO:0030983">
    <property type="term" value="F:mismatched DNA binding"/>
    <property type="evidence" value="ECO:0007669"/>
    <property type="project" value="InterPro"/>
</dbReference>
<feature type="domain" description="DNA mismatch repair proteins mutS family" evidence="8">
    <location>
        <begin position="403"/>
        <end position="419"/>
    </location>
</feature>
<dbReference type="PROSITE" id="PS00486">
    <property type="entry name" value="DNA_MISMATCH_REPAIR_2"/>
    <property type="match status" value="1"/>
</dbReference>
<organism evidence="9 10">
    <name type="scientific">Clostridium aminobutyricum</name>
    <dbReference type="NCBI Taxonomy" id="33953"/>
    <lineage>
        <taxon>Bacteria</taxon>
        <taxon>Bacillati</taxon>
        <taxon>Bacillota</taxon>
        <taxon>Clostridia</taxon>
        <taxon>Eubacteriales</taxon>
        <taxon>Clostridiaceae</taxon>
        <taxon>Clostridium</taxon>
    </lineage>
</organism>
<keyword evidence="3" id="KW-0547">Nucleotide-binding</keyword>
<dbReference type="FunFam" id="3.40.50.300:FF:000830">
    <property type="entry name" value="Endonuclease MutS2"/>
    <property type="match status" value="1"/>
</dbReference>
<dbReference type="RefSeq" id="WP_206582467.1">
    <property type="nucleotide sequence ID" value="NZ_JAFJZZ010000003.1"/>
</dbReference>
<dbReference type="GO" id="GO:0004519">
    <property type="term" value="F:endonuclease activity"/>
    <property type="evidence" value="ECO:0007669"/>
    <property type="project" value="UniProtKB-KW"/>
</dbReference>